<feature type="transmembrane region" description="Helical" evidence="1">
    <location>
        <begin position="209"/>
        <end position="232"/>
    </location>
</feature>
<feature type="transmembrane region" description="Helical" evidence="1">
    <location>
        <begin position="28"/>
        <end position="48"/>
    </location>
</feature>
<dbReference type="OrthoDB" id="1077176at2"/>
<dbReference type="STRING" id="871325.SAMN05444349_12361"/>
<feature type="transmembrane region" description="Helical" evidence="1">
    <location>
        <begin position="119"/>
        <end position="137"/>
    </location>
</feature>
<protein>
    <recommendedName>
        <fullName evidence="4">ABC-2 family transporter protein</fullName>
    </recommendedName>
</protein>
<feature type="transmembrane region" description="Helical" evidence="1">
    <location>
        <begin position="68"/>
        <end position="91"/>
    </location>
</feature>
<dbReference type="EMBL" id="FQVD01000023">
    <property type="protein sequence ID" value="SHF52059.1"/>
    <property type="molecule type" value="Genomic_DNA"/>
</dbReference>
<dbReference type="Proteomes" id="UP000184436">
    <property type="component" value="Unassembled WGS sequence"/>
</dbReference>
<evidence type="ECO:0000313" key="3">
    <source>
        <dbReference type="Proteomes" id="UP000184436"/>
    </source>
</evidence>
<organism evidence="2 3">
    <name type="scientific">Bacteroides faecichinchillae</name>
    <dbReference type="NCBI Taxonomy" id="871325"/>
    <lineage>
        <taxon>Bacteria</taxon>
        <taxon>Pseudomonadati</taxon>
        <taxon>Bacteroidota</taxon>
        <taxon>Bacteroidia</taxon>
        <taxon>Bacteroidales</taxon>
        <taxon>Bacteroidaceae</taxon>
        <taxon>Bacteroides</taxon>
    </lineage>
</organism>
<name>A0A1M5CBH0_9BACE</name>
<evidence type="ECO:0000313" key="2">
    <source>
        <dbReference type="EMBL" id="SHF52059.1"/>
    </source>
</evidence>
<accession>A0A1M5CBH0</accession>
<evidence type="ECO:0000256" key="1">
    <source>
        <dbReference type="SAM" id="Phobius"/>
    </source>
</evidence>
<proteinExistence type="predicted"/>
<keyword evidence="1" id="KW-1133">Transmembrane helix</keyword>
<reference evidence="2 3" key="1">
    <citation type="submission" date="2016-11" db="EMBL/GenBank/DDBJ databases">
        <authorList>
            <person name="Jaros S."/>
            <person name="Januszkiewicz K."/>
            <person name="Wedrychowicz H."/>
        </authorList>
    </citation>
    <scope>NUCLEOTIDE SEQUENCE [LARGE SCALE GENOMIC DNA]</scope>
    <source>
        <strain evidence="2 3">DSM 26883</strain>
    </source>
</reference>
<feature type="transmembrane region" description="Helical" evidence="1">
    <location>
        <begin position="178"/>
        <end position="197"/>
    </location>
</feature>
<gene>
    <name evidence="2" type="ORF">SAMN05444349_12361</name>
</gene>
<keyword evidence="1" id="KW-0812">Transmembrane</keyword>
<sequence>MIKDTFFSLPRFVNLCRKEVVENWRSNVLRMILIFGVITIAFLWNGYFEYRHVDSEYFINRYTDYDSVWRFVLPSFFFFLFGFGCLSASFTMEKMKNKTGRLSTLMTPATPFENFFSRWLISTIVFLIVFLIAFKLADYTRLLVLSLIYPDLAKAMFPVNLCDLVGEDRDFHVFREMYQLKFVFSLYLFVQSLFVLGSSIWPKSSFIKTFAAVVVIVLIYMLVGTSLGSVLFNRGTFYRPPFEYLSENQISNIVSAILVFFTLFNWTLSYFRFKESEIIQRM</sequence>
<feature type="transmembrane region" description="Helical" evidence="1">
    <location>
        <begin position="252"/>
        <end position="273"/>
    </location>
</feature>
<keyword evidence="3" id="KW-1185">Reference proteome</keyword>
<keyword evidence="1" id="KW-0472">Membrane</keyword>
<dbReference type="RefSeq" id="WP_073350031.1">
    <property type="nucleotide sequence ID" value="NZ_FQVD01000023.1"/>
</dbReference>
<evidence type="ECO:0008006" key="4">
    <source>
        <dbReference type="Google" id="ProtNLM"/>
    </source>
</evidence>
<dbReference type="AlphaFoldDB" id="A0A1M5CBH0"/>